<evidence type="ECO:0000313" key="2">
    <source>
        <dbReference type="EMBL" id="KIV81108.1"/>
    </source>
</evidence>
<protein>
    <recommendedName>
        <fullName evidence="1">SMP-30/Gluconolactonase/LRE-like region domain-containing protein</fullName>
    </recommendedName>
</protein>
<name>A0A0D1Z2M0_9EURO</name>
<dbReference type="AlphaFoldDB" id="A0A0D1Z2M0"/>
<reference evidence="2 3" key="1">
    <citation type="submission" date="2015-01" db="EMBL/GenBank/DDBJ databases">
        <title>The Genome Sequence of Exophiala sideris CBS121828.</title>
        <authorList>
            <consortium name="The Broad Institute Genomics Platform"/>
            <person name="Cuomo C."/>
            <person name="de Hoog S."/>
            <person name="Gorbushina A."/>
            <person name="Stielow B."/>
            <person name="Teixiera M."/>
            <person name="Abouelleil A."/>
            <person name="Chapman S.B."/>
            <person name="Priest M."/>
            <person name="Young S.K."/>
            <person name="Wortman J."/>
            <person name="Nusbaum C."/>
            <person name="Birren B."/>
        </authorList>
    </citation>
    <scope>NUCLEOTIDE SEQUENCE [LARGE SCALE GENOMIC DNA]</scope>
    <source>
        <strain evidence="2 3">CBS 121828</strain>
    </source>
</reference>
<dbReference type="Gene3D" id="2.120.10.30">
    <property type="entry name" value="TolB, C-terminal domain"/>
    <property type="match status" value="1"/>
</dbReference>
<dbReference type="PANTHER" id="PTHR47064:SF2">
    <property type="entry name" value="SMP-30_GLUCONOLACTONASE_LRE-LIKE REGION DOMAIN-CONTAINING PROTEIN-RELATED"/>
    <property type="match status" value="1"/>
</dbReference>
<dbReference type="Pfam" id="PF08450">
    <property type="entry name" value="SGL"/>
    <property type="match status" value="1"/>
</dbReference>
<organism evidence="2 3">
    <name type="scientific">Exophiala sideris</name>
    <dbReference type="NCBI Taxonomy" id="1016849"/>
    <lineage>
        <taxon>Eukaryota</taxon>
        <taxon>Fungi</taxon>
        <taxon>Dikarya</taxon>
        <taxon>Ascomycota</taxon>
        <taxon>Pezizomycotina</taxon>
        <taxon>Eurotiomycetes</taxon>
        <taxon>Chaetothyriomycetidae</taxon>
        <taxon>Chaetothyriales</taxon>
        <taxon>Herpotrichiellaceae</taxon>
        <taxon>Exophiala</taxon>
    </lineage>
</organism>
<dbReference type="STRING" id="1016849.A0A0D1Z2M0"/>
<evidence type="ECO:0000313" key="3">
    <source>
        <dbReference type="Proteomes" id="UP000053599"/>
    </source>
</evidence>
<dbReference type="InterPro" id="IPR052988">
    <property type="entry name" value="Oryzine_lactonohydrolase"/>
</dbReference>
<dbReference type="SUPFAM" id="SSF63829">
    <property type="entry name" value="Calcium-dependent phosphotriesterase"/>
    <property type="match status" value="1"/>
</dbReference>
<evidence type="ECO:0000259" key="1">
    <source>
        <dbReference type="Pfam" id="PF08450"/>
    </source>
</evidence>
<dbReference type="InterPro" id="IPR011042">
    <property type="entry name" value="6-blade_b-propeller_TolB-like"/>
</dbReference>
<feature type="domain" description="SMP-30/Gluconolactonase/LRE-like region" evidence="1">
    <location>
        <begin position="66"/>
        <end position="261"/>
    </location>
</feature>
<dbReference type="Proteomes" id="UP000053599">
    <property type="component" value="Unassembled WGS sequence"/>
</dbReference>
<gene>
    <name evidence="2" type="ORF">PV11_08555</name>
</gene>
<sequence length="288" mass="31115">MISLVRVKSLPSRNSDIGQMSQSCTVEMIQSPDQLAMPNGGFKYGSDRILLCIQGDMNMPSGIVAVSTTPPYDVEQVVNSYHGRPFSSPNDVVVSATDGSIWFTDPPYGYHQGFRPPPELPPQVYRFDSRDGSIRAVADGLTKPNGLCFSPDEATLHVTDTACISGRSWATFSPAQPGGAHIYAYTVSRISGQPFLINKRLFAHADNGVPDGIKCDSHGNVYSGCGDGIYVWNQGGVLLGKILVEGGVANFCFGEEGELFIGGETKLWYARLRARSARTITSVLGQRL</sequence>
<dbReference type="HOGENOM" id="CLU_036110_1_3_1"/>
<proteinExistence type="predicted"/>
<dbReference type="EMBL" id="KN846953">
    <property type="protein sequence ID" value="KIV81108.1"/>
    <property type="molecule type" value="Genomic_DNA"/>
</dbReference>
<accession>A0A0D1Z2M0</accession>
<dbReference type="InterPro" id="IPR013658">
    <property type="entry name" value="SGL"/>
</dbReference>
<dbReference type="OrthoDB" id="423498at2759"/>
<dbReference type="PANTHER" id="PTHR47064">
    <property type="entry name" value="PUTATIVE (AFU_ORTHOLOGUE AFUA_1G08990)-RELATED"/>
    <property type="match status" value="1"/>
</dbReference>